<dbReference type="EMBL" id="VRMQ01000002">
    <property type="protein sequence ID" value="TXN16325.1"/>
    <property type="molecule type" value="Genomic_DNA"/>
</dbReference>
<dbReference type="Proteomes" id="UP000321504">
    <property type="component" value="Unassembled WGS sequence"/>
</dbReference>
<proteinExistence type="predicted"/>
<comment type="caution">
    <text evidence="2">The sequence shown here is derived from an EMBL/GenBank/DDBJ whole genome shotgun (WGS) entry which is preliminary data.</text>
</comment>
<organism evidence="2 3">
    <name type="scientific">Vibrio parahaemolyticus</name>
    <dbReference type="NCBI Taxonomy" id="670"/>
    <lineage>
        <taxon>Bacteria</taxon>
        <taxon>Pseudomonadati</taxon>
        <taxon>Pseudomonadota</taxon>
        <taxon>Gammaproteobacteria</taxon>
        <taxon>Vibrionales</taxon>
        <taxon>Vibrionaceae</taxon>
        <taxon>Vibrio</taxon>
    </lineage>
</organism>
<evidence type="ECO:0000313" key="3">
    <source>
        <dbReference type="Proteomes" id="UP000321504"/>
    </source>
</evidence>
<evidence type="ECO:0000313" key="2">
    <source>
        <dbReference type="EMBL" id="TXN16325.1"/>
    </source>
</evidence>
<evidence type="ECO:0000259" key="1">
    <source>
        <dbReference type="Pfam" id="PF18734"/>
    </source>
</evidence>
<dbReference type="AlphaFoldDB" id="A0A7H5CXE7"/>
<name>A0A7H5CXE7_VIBPH</name>
<dbReference type="Pfam" id="PF18734">
    <property type="entry name" value="HEPN_AbiU2"/>
    <property type="match status" value="1"/>
</dbReference>
<sequence length="236" mass="27931">MEHRVKKVRAYSTAMISRLIIADRKLALLNPLLNDSDLIHKWDHSYGGHGLELMRITMYLDIVRELAAISFDRGNTSPSIFNILELISSKPLLEALKRDYCKPTTITWVNDVDPESRAFWEERHKERDLGDKSQRFDEHYHKAKKLFSELKGKDLHHKMRNVRNKLVAHYEMRQDGTEPRLADPKDFNLKWGDVESYFEELKPIIVELVLLISNEAYALDLFREDHERISRDFWKL</sequence>
<dbReference type="RefSeq" id="WP_053315172.1">
    <property type="nucleotide sequence ID" value="NZ_CP023472.1"/>
</dbReference>
<accession>A0A7H5CXE7</accession>
<protein>
    <recommendedName>
        <fullName evidence="1">HEPN AbiU2-like domain-containing protein</fullName>
    </recommendedName>
</protein>
<gene>
    <name evidence="2" type="ORF">FVP01_10210</name>
</gene>
<feature type="domain" description="HEPN AbiU2-like" evidence="1">
    <location>
        <begin position="17"/>
        <end position="233"/>
    </location>
</feature>
<reference evidence="2 3" key="1">
    <citation type="submission" date="2019-08" db="EMBL/GenBank/DDBJ databases">
        <title>Emerging of two pre-pandemic pathogenic O4:KUT lineages of Vibrio parahaemolyticus in coastal eastern China.</title>
        <authorList>
            <person name="Yu H."/>
        </authorList>
    </citation>
    <scope>NUCLEOTIDE SEQUENCE [LARGE SCALE GENOMIC DNA]</scope>
    <source>
        <strain evidence="2 3">HZ17-383</strain>
    </source>
</reference>
<dbReference type="InterPro" id="IPR040704">
    <property type="entry name" value="HEPN_AbiU2"/>
</dbReference>